<evidence type="ECO:0000256" key="1">
    <source>
        <dbReference type="SAM" id="MobiDB-lite"/>
    </source>
</evidence>
<evidence type="ECO:0000313" key="2">
    <source>
        <dbReference type="EMBL" id="MCT2041884.1"/>
    </source>
</evidence>
<keyword evidence="3" id="KW-1185">Reference proteome</keyword>
<evidence type="ECO:0000313" key="3">
    <source>
        <dbReference type="Proteomes" id="UP001525379"/>
    </source>
</evidence>
<name>A0ABT2HUA1_9MICO</name>
<protein>
    <submittedName>
        <fullName evidence="2">Uncharacterized protein</fullName>
    </submittedName>
</protein>
<accession>A0ABT2HUA1</accession>
<dbReference type="RefSeq" id="WP_241179782.1">
    <property type="nucleotide sequence ID" value="NZ_JAFDPW010000002.1"/>
</dbReference>
<dbReference type="Proteomes" id="UP001525379">
    <property type="component" value="Unassembled WGS sequence"/>
</dbReference>
<dbReference type="EMBL" id="JALXSQ010000002">
    <property type="protein sequence ID" value="MCT2041884.1"/>
    <property type="molecule type" value="Genomic_DNA"/>
</dbReference>
<feature type="region of interest" description="Disordered" evidence="1">
    <location>
        <begin position="1"/>
        <end position="24"/>
    </location>
</feature>
<proteinExistence type="predicted"/>
<comment type="caution">
    <text evidence="2">The sequence shown here is derived from an EMBL/GenBank/DDBJ whole genome shotgun (WGS) entry which is preliminary data.</text>
</comment>
<organism evidence="2 3">
    <name type="scientific">Pseudoclavibacter albus</name>
    <dbReference type="NCBI Taxonomy" id="272241"/>
    <lineage>
        <taxon>Bacteria</taxon>
        <taxon>Bacillati</taxon>
        <taxon>Actinomycetota</taxon>
        <taxon>Actinomycetes</taxon>
        <taxon>Micrococcales</taxon>
        <taxon>Microbacteriaceae</taxon>
        <taxon>Pseudoclavibacter</taxon>
    </lineage>
</organism>
<reference evidence="2 3" key="1">
    <citation type="submission" date="2022-04" db="EMBL/GenBank/DDBJ databases">
        <title>Human microbiome associated bacterial genomes.</title>
        <authorList>
            <person name="Sandstrom S."/>
            <person name="Salamzade R."/>
            <person name="Kalan L.R."/>
        </authorList>
    </citation>
    <scope>NUCLEOTIDE SEQUENCE [LARGE SCALE GENOMIC DNA]</scope>
    <source>
        <strain evidence="3">p3-SID1799</strain>
    </source>
</reference>
<gene>
    <name evidence="2" type="ORF">M3D15_00780</name>
</gene>
<sequence length="268" mass="29432">MSKAEVANETAVEQATPDHSGPREAATTGALQIEFCGEWYELDPTKDFTIGREADLTIDENPYLHRTFLIVRFEYGMWWLQNVGRTLSATISDVSGQVQSWLAPGSKLPIVFQHTNVMFSAGSTTYDFAVHSKADFYNTSQMTITASGNTTHDTVHLTSSQRLLVVALAEDVLRQNAPGRGEIPSSAEAAKRLGWSMTTFNRKLDNVCDKLDKMGVTGLRGGRGKLATNRRARLVEYASSTRLVTMDDLVLLDLNDADKDNPAAPTAN</sequence>